<dbReference type="Pfam" id="PF00931">
    <property type="entry name" value="NB-ARC"/>
    <property type="match status" value="1"/>
</dbReference>
<feature type="domain" description="NB-ARC" evidence="5">
    <location>
        <begin position="170"/>
        <end position="344"/>
    </location>
</feature>
<dbReference type="InterPro" id="IPR042197">
    <property type="entry name" value="Apaf_helical"/>
</dbReference>
<dbReference type="InterPro" id="IPR036388">
    <property type="entry name" value="WH-like_DNA-bd_sf"/>
</dbReference>
<sequence>MAEAVISNIVGTITNELAPLIRQQIELACGVEEQLEKLENTLTTINSVLDAAEEEHDKNEEVRVWLGKLKEAVYEADDVIDEYQTDNVQRQVLVYRSLIKKVRNFCSLSNPILFRFQLGQKLKKIRENMDEIAEDRSKFHFTQSGRDGKAVPLKREQTGSDVSSEVIGREDDKEALIKLLLSSNEKENVTIIPIVGMGGLGKTTLAQLVFNDDRVASHFGYRKIWMFVSGDFDVRQISQRIAEKLDRGNHGHLDFDLLQNILKQQMSTSKYLLVLDDVWNEDKVKWLRLKDLLMNGARGSKVLVTTRGKKIASMMATDTRYVYNLSGLPYDKCMDLFLSWAFDRIQDRPQNLVEIGKDIVSKCGGLPLAVRTLGCFLNRKGEDEDEWLSVKNSEIWELVQKENDVLPILRLTYDQMPQYLKPCFAFCSLFPKDRSIDKETLIHMWMAQGFLQSSDGIPLEKIGHRYVNELLSMSLLEEELKYPGDEARHCKMHDLIHDLARLVAGTECSLITAHPKSPSKKVRHVSVFGSDLPEKSSSKVKDSISEFLCNAKKLRSLYSHLLVEQNKTVINLLANLKYLRILILTESEFDDLPNSIGSLLHLRYLDLSKNFRIRRLPHSICKLQNLQKLKLYACVKLEKLPKGTWKIATLRHLEITSKQEFLPKKGIECLTSLRSLSIHNCYRLSTLVRGMQHLIALQKLCLTDCHNLTSLGFSLNYLISLESLEIRNCSGLYLSGRQKTQEEDCSEGRRSFQLLLNIVGLNYKKEQIEDAGKKAEGHQGLQKLRSLTFAQLPKLLELPCELENAASSLQYLSISNCDKLSSLPDWLPQCIALKRLEIKQCKMFPSPPGSQHGSCTIISPSQDELKELISKPRNKEETFEEANTTGLFELTEERSNLDEF</sequence>
<dbReference type="Proteomes" id="UP001164929">
    <property type="component" value="Chromosome 17"/>
</dbReference>
<evidence type="ECO:0000313" key="9">
    <source>
        <dbReference type="EMBL" id="KAJ6960653.1"/>
    </source>
</evidence>
<feature type="domain" description="Disease resistance N-terminal" evidence="6">
    <location>
        <begin position="10"/>
        <end position="97"/>
    </location>
</feature>
<name>A0AAD6LHC1_9ROSI</name>
<evidence type="ECO:0000259" key="6">
    <source>
        <dbReference type="Pfam" id="PF18052"/>
    </source>
</evidence>
<evidence type="ECO:0000259" key="8">
    <source>
        <dbReference type="Pfam" id="PF23598"/>
    </source>
</evidence>
<evidence type="ECO:0000256" key="1">
    <source>
        <dbReference type="ARBA" id="ARBA00022737"/>
    </source>
</evidence>
<dbReference type="InterPro" id="IPR038005">
    <property type="entry name" value="RX-like_CC"/>
</dbReference>
<dbReference type="SUPFAM" id="SSF52058">
    <property type="entry name" value="L domain-like"/>
    <property type="match status" value="1"/>
</dbReference>
<feature type="domain" description="Disease resistance R13L4/SHOC-2-like LRR" evidence="8">
    <location>
        <begin position="555"/>
        <end position="731"/>
    </location>
</feature>
<comment type="caution">
    <text evidence="9">The sequence shown here is derived from an EMBL/GenBank/DDBJ whole genome shotgun (WGS) entry which is preliminary data.</text>
</comment>
<feature type="domain" description="Disease resistance protein winged helix" evidence="7">
    <location>
        <begin position="429"/>
        <end position="500"/>
    </location>
</feature>
<dbReference type="InterPro" id="IPR055414">
    <property type="entry name" value="LRR_R13L4/SHOC2-like"/>
</dbReference>
<evidence type="ECO:0000256" key="4">
    <source>
        <dbReference type="ARBA" id="ARBA00022840"/>
    </source>
</evidence>
<dbReference type="CDD" id="cd14798">
    <property type="entry name" value="RX-CC_like"/>
    <property type="match status" value="1"/>
</dbReference>
<dbReference type="Gene3D" id="1.20.5.4130">
    <property type="match status" value="1"/>
</dbReference>
<dbReference type="GO" id="GO:0043531">
    <property type="term" value="F:ADP binding"/>
    <property type="evidence" value="ECO:0007669"/>
    <property type="project" value="InterPro"/>
</dbReference>
<evidence type="ECO:0000259" key="7">
    <source>
        <dbReference type="Pfam" id="PF23559"/>
    </source>
</evidence>
<dbReference type="SUPFAM" id="SSF52540">
    <property type="entry name" value="P-loop containing nucleoside triphosphate hydrolases"/>
    <property type="match status" value="1"/>
</dbReference>
<keyword evidence="2" id="KW-0547">Nucleotide-binding</keyword>
<dbReference type="Gene3D" id="1.10.10.10">
    <property type="entry name" value="Winged helix-like DNA-binding domain superfamily/Winged helix DNA-binding domain"/>
    <property type="match status" value="1"/>
</dbReference>
<dbReference type="FunFam" id="1.10.10.10:FF:000322">
    <property type="entry name" value="Probable disease resistance protein At1g63360"/>
    <property type="match status" value="1"/>
</dbReference>
<dbReference type="Gene3D" id="1.10.8.430">
    <property type="entry name" value="Helical domain of apoptotic protease-activating factors"/>
    <property type="match status" value="1"/>
</dbReference>
<dbReference type="Gene3D" id="3.40.50.300">
    <property type="entry name" value="P-loop containing nucleotide triphosphate hydrolases"/>
    <property type="match status" value="1"/>
</dbReference>
<dbReference type="AlphaFoldDB" id="A0AAD6LHC1"/>
<dbReference type="InterPro" id="IPR058922">
    <property type="entry name" value="WHD_DRP"/>
</dbReference>
<dbReference type="Pfam" id="PF23598">
    <property type="entry name" value="LRR_14"/>
    <property type="match status" value="1"/>
</dbReference>
<reference evidence="9" key="1">
    <citation type="journal article" date="2023" name="Mol. Ecol. Resour.">
        <title>Chromosome-level genome assembly of a triploid poplar Populus alba 'Berolinensis'.</title>
        <authorList>
            <person name="Chen S."/>
            <person name="Yu Y."/>
            <person name="Wang X."/>
            <person name="Wang S."/>
            <person name="Zhang T."/>
            <person name="Zhou Y."/>
            <person name="He R."/>
            <person name="Meng N."/>
            <person name="Wang Y."/>
            <person name="Liu W."/>
            <person name="Liu Z."/>
            <person name="Liu J."/>
            <person name="Guo Q."/>
            <person name="Huang H."/>
            <person name="Sederoff R.R."/>
            <person name="Wang G."/>
            <person name="Qu G."/>
            <person name="Chen S."/>
        </authorList>
    </citation>
    <scope>NUCLEOTIDE SEQUENCE</scope>
    <source>
        <strain evidence="9">SC-2020</strain>
    </source>
</reference>
<dbReference type="FunFam" id="3.40.50.300:FF:001091">
    <property type="entry name" value="Probable disease resistance protein At1g61300"/>
    <property type="match status" value="1"/>
</dbReference>
<dbReference type="PANTHER" id="PTHR36766">
    <property type="entry name" value="PLANT BROAD-SPECTRUM MILDEW RESISTANCE PROTEIN RPW8"/>
    <property type="match status" value="1"/>
</dbReference>
<organism evidence="9 10">
    <name type="scientific">Populus alba x Populus x berolinensis</name>
    <dbReference type="NCBI Taxonomy" id="444605"/>
    <lineage>
        <taxon>Eukaryota</taxon>
        <taxon>Viridiplantae</taxon>
        <taxon>Streptophyta</taxon>
        <taxon>Embryophyta</taxon>
        <taxon>Tracheophyta</taxon>
        <taxon>Spermatophyta</taxon>
        <taxon>Magnoliopsida</taxon>
        <taxon>eudicotyledons</taxon>
        <taxon>Gunneridae</taxon>
        <taxon>Pentapetalae</taxon>
        <taxon>rosids</taxon>
        <taxon>fabids</taxon>
        <taxon>Malpighiales</taxon>
        <taxon>Salicaceae</taxon>
        <taxon>Saliceae</taxon>
        <taxon>Populus</taxon>
    </lineage>
</organism>
<dbReference type="InterPro" id="IPR002182">
    <property type="entry name" value="NB-ARC"/>
</dbReference>
<dbReference type="Pfam" id="PF18052">
    <property type="entry name" value="Rx_N"/>
    <property type="match status" value="1"/>
</dbReference>
<dbReference type="GO" id="GO:0051707">
    <property type="term" value="P:response to other organism"/>
    <property type="evidence" value="ECO:0007669"/>
    <property type="project" value="UniProtKB-ARBA"/>
</dbReference>
<dbReference type="InterPro" id="IPR041118">
    <property type="entry name" value="Rx_N"/>
</dbReference>
<accession>A0AAD6LHC1</accession>
<keyword evidence="4" id="KW-0067">ATP-binding</keyword>
<dbReference type="EMBL" id="JAQIZT010000017">
    <property type="protein sequence ID" value="KAJ6960653.1"/>
    <property type="molecule type" value="Genomic_DNA"/>
</dbReference>
<protein>
    <submittedName>
        <fullName evidence="9">Disease resistance protein RGA3</fullName>
    </submittedName>
</protein>
<dbReference type="PRINTS" id="PR00364">
    <property type="entry name" value="DISEASERSIST"/>
</dbReference>
<keyword evidence="10" id="KW-1185">Reference proteome</keyword>
<keyword evidence="1" id="KW-0677">Repeat</keyword>
<dbReference type="PANTHER" id="PTHR36766:SF61">
    <property type="entry name" value="NB-ARC DOMAIN DISEASE RESISTANCE PROTEIN"/>
    <property type="match status" value="1"/>
</dbReference>
<evidence type="ECO:0000259" key="5">
    <source>
        <dbReference type="Pfam" id="PF00931"/>
    </source>
</evidence>
<evidence type="ECO:0000313" key="10">
    <source>
        <dbReference type="Proteomes" id="UP001164929"/>
    </source>
</evidence>
<evidence type="ECO:0000256" key="3">
    <source>
        <dbReference type="ARBA" id="ARBA00022821"/>
    </source>
</evidence>
<proteinExistence type="predicted"/>
<evidence type="ECO:0000256" key="2">
    <source>
        <dbReference type="ARBA" id="ARBA00022741"/>
    </source>
</evidence>
<gene>
    <name evidence="9" type="ORF">NC653_038621</name>
</gene>
<keyword evidence="3" id="KW-0611">Plant defense</keyword>
<dbReference type="GO" id="GO:0005524">
    <property type="term" value="F:ATP binding"/>
    <property type="evidence" value="ECO:0007669"/>
    <property type="project" value="UniProtKB-KW"/>
</dbReference>
<dbReference type="GO" id="GO:0006952">
    <property type="term" value="P:defense response"/>
    <property type="evidence" value="ECO:0007669"/>
    <property type="project" value="UniProtKB-KW"/>
</dbReference>
<dbReference type="Pfam" id="PF23559">
    <property type="entry name" value="WHD_DRP"/>
    <property type="match status" value="1"/>
</dbReference>
<dbReference type="InterPro" id="IPR032675">
    <property type="entry name" value="LRR_dom_sf"/>
</dbReference>
<dbReference type="Gene3D" id="3.80.10.10">
    <property type="entry name" value="Ribonuclease Inhibitor"/>
    <property type="match status" value="2"/>
</dbReference>
<dbReference type="InterPro" id="IPR027417">
    <property type="entry name" value="P-loop_NTPase"/>
</dbReference>